<protein>
    <recommendedName>
        <fullName evidence="4">HRQ family protein 2</fullName>
    </recommendedName>
</protein>
<evidence type="ECO:0000313" key="2">
    <source>
        <dbReference type="EMBL" id="KAF2111707.1"/>
    </source>
</evidence>
<dbReference type="OrthoDB" id="5043642at2759"/>
<organism evidence="2 3">
    <name type="scientific">Lophiotrema nucula</name>
    <dbReference type="NCBI Taxonomy" id="690887"/>
    <lineage>
        <taxon>Eukaryota</taxon>
        <taxon>Fungi</taxon>
        <taxon>Dikarya</taxon>
        <taxon>Ascomycota</taxon>
        <taxon>Pezizomycotina</taxon>
        <taxon>Dothideomycetes</taxon>
        <taxon>Pleosporomycetidae</taxon>
        <taxon>Pleosporales</taxon>
        <taxon>Lophiotremataceae</taxon>
        <taxon>Lophiotrema</taxon>
    </lineage>
</organism>
<keyword evidence="3" id="KW-1185">Reference proteome</keyword>
<name>A0A6A5YYP4_9PLEO</name>
<accession>A0A6A5YYP4</accession>
<dbReference type="Pfam" id="PF11927">
    <property type="entry name" value="HODM_asu-like"/>
    <property type="match status" value="1"/>
</dbReference>
<evidence type="ECO:0000313" key="3">
    <source>
        <dbReference type="Proteomes" id="UP000799770"/>
    </source>
</evidence>
<evidence type="ECO:0000256" key="1">
    <source>
        <dbReference type="SAM" id="Phobius"/>
    </source>
</evidence>
<gene>
    <name evidence="2" type="ORF">BDV96DRAFT_551399</name>
</gene>
<proteinExistence type="predicted"/>
<evidence type="ECO:0008006" key="4">
    <source>
        <dbReference type="Google" id="ProtNLM"/>
    </source>
</evidence>
<dbReference type="InterPro" id="IPR021848">
    <property type="entry name" value="HODM_asu-like"/>
</dbReference>
<keyword evidence="1" id="KW-0472">Membrane</keyword>
<feature type="transmembrane region" description="Helical" evidence="1">
    <location>
        <begin position="6"/>
        <end position="23"/>
    </location>
</feature>
<dbReference type="Proteomes" id="UP000799770">
    <property type="component" value="Unassembled WGS sequence"/>
</dbReference>
<keyword evidence="1" id="KW-1133">Transmembrane helix</keyword>
<sequence length="394" mass="44929">MIPFLRGPTSWVFLVLGLAFYIYRRRRNVNKVKAPSSYSTPPTPTKDATYSEESYHQIEPLTDFNLAATEPIKIRPFKPKYHLTMALENTTMSDLVAMDNTYIERIKLRKDLIENQPQDVLAVNPKAVDAILEFYTWSVHVYLPRRFPTIFTLSPTTSTLYNTITHQSLPLHLTSAVHALSLIGQTIDDDFLLLLPSSNPQDDGKYRLEAFITCFPSGFNTPKKLNLLLSEIHGPVPGYSEKLEKSMDRFFATLPVGKMVKRHNWSVTTHRRLFTFDGNHLTDEELAAQKHKENENENENEGAGVEDDGVDIEQTVLRCERQTLHRLPKTKALVFAFKTYQYGMRELRNEGGVEDFCAAIDGLGLGNVPGMTVYKRQVVWGEKVKAFLRGEIDE</sequence>
<dbReference type="AlphaFoldDB" id="A0A6A5YYP4"/>
<dbReference type="EMBL" id="ML977333">
    <property type="protein sequence ID" value="KAF2111707.1"/>
    <property type="molecule type" value="Genomic_DNA"/>
</dbReference>
<reference evidence="2" key="1">
    <citation type="journal article" date="2020" name="Stud. Mycol.">
        <title>101 Dothideomycetes genomes: a test case for predicting lifestyles and emergence of pathogens.</title>
        <authorList>
            <person name="Haridas S."/>
            <person name="Albert R."/>
            <person name="Binder M."/>
            <person name="Bloem J."/>
            <person name="Labutti K."/>
            <person name="Salamov A."/>
            <person name="Andreopoulos B."/>
            <person name="Baker S."/>
            <person name="Barry K."/>
            <person name="Bills G."/>
            <person name="Bluhm B."/>
            <person name="Cannon C."/>
            <person name="Castanera R."/>
            <person name="Culley D."/>
            <person name="Daum C."/>
            <person name="Ezra D."/>
            <person name="Gonzalez J."/>
            <person name="Henrissat B."/>
            <person name="Kuo A."/>
            <person name="Liang C."/>
            <person name="Lipzen A."/>
            <person name="Lutzoni F."/>
            <person name="Magnuson J."/>
            <person name="Mondo S."/>
            <person name="Nolan M."/>
            <person name="Ohm R."/>
            <person name="Pangilinan J."/>
            <person name="Park H.-J."/>
            <person name="Ramirez L."/>
            <person name="Alfaro M."/>
            <person name="Sun H."/>
            <person name="Tritt A."/>
            <person name="Yoshinaga Y."/>
            <person name="Zwiers L.-H."/>
            <person name="Turgeon B."/>
            <person name="Goodwin S."/>
            <person name="Spatafora J."/>
            <person name="Crous P."/>
            <person name="Grigoriev I."/>
        </authorList>
    </citation>
    <scope>NUCLEOTIDE SEQUENCE</scope>
    <source>
        <strain evidence="2">CBS 627.86</strain>
    </source>
</reference>
<keyword evidence="1" id="KW-0812">Transmembrane</keyword>